<accession>A0A4W3J1B7</accession>
<keyword evidence="3" id="KW-0862">Zinc</keyword>
<reference evidence="10" key="3">
    <citation type="journal article" date="2014" name="Nature">
        <title>Elephant shark genome provides unique insights into gnathostome evolution.</title>
        <authorList>
            <consortium name="International Elephant Shark Genome Sequencing Consortium"/>
            <person name="Venkatesh B."/>
            <person name="Lee A.P."/>
            <person name="Ravi V."/>
            <person name="Maurya A.K."/>
            <person name="Lian M.M."/>
            <person name="Swann J.B."/>
            <person name="Ohta Y."/>
            <person name="Flajnik M.F."/>
            <person name="Sutoh Y."/>
            <person name="Kasahara M."/>
            <person name="Hoon S."/>
            <person name="Gangu V."/>
            <person name="Roy S.W."/>
            <person name="Irimia M."/>
            <person name="Korzh V."/>
            <person name="Kondrychyn I."/>
            <person name="Lim Z.W."/>
            <person name="Tay B.H."/>
            <person name="Tohari S."/>
            <person name="Kong K.W."/>
            <person name="Ho S."/>
            <person name="Lorente-Galdos B."/>
            <person name="Quilez J."/>
            <person name="Marques-Bonet T."/>
            <person name="Raney B.J."/>
            <person name="Ingham P.W."/>
            <person name="Tay A."/>
            <person name="Hillier L.W."/>
            <person name="Minx P."/>
            <person name="Boehm T."/>
            <person name="Wilson R.K."/>
            <person name="Brenner S."/>
            <person name="Warren W.C."/>
        </authorList>
    </citation>
    <scope>NUCLEOTIDE SEQUENCE [LARGE SCALE GENOMIC DNA]</scope>
</reference>
<dbReference type="InterPro" id="IPR013083">
    <property type="entry name" value="Znf_RING/FYVE/PHD"/>
</dbReference>
<keyword evidence="2 4" id="KW-0863">Zinc-finger</keyword>
<reference evidence="10" key="2">
    <citation type="journal article" date="2007" name="PLoS Biol.">
        <title>Survey sequencing and comparative analysis of the elephant shark (Callorhinchus milii) genome.</title>
        <authorList>
            <person name="Venkatesh B."/>
            <person name="Kirkness E.F."/>
            <person name="Loh Y.H."/>
            <person name="Halpern A.L."/>
            <person name="Lee A.P."/>
            <person name="Johnson J."/>
            <person name="Dandona N."/>
            <person name="Viswanathan L.D."/>
            <person name="Tay A."/>
            <person name="Venter J.C."/>
            <person name="Strausberg R.L."/>
            <person name="Brenner S."/>
        </authorList>
    </citation>
    <scope>NUCLEOTIDE SEQUENCE [LARGE SCALE GENOMIC DNA]</scope>
</reference>
<dbReference type="InterPro" id="IPR017455">
    <property type="entry name" value="Znf_FYVE-rel"/>
</dbReference>
<feature type="coiled-coil region" evidence="5">
    <location>
        <begin position="732"/>
        <end position="805"/>
    </location>
</feature>
<feature type="region of interest" description="Disordered" evidence="6">
    <location>
        <begin position="1211"/>
        <end position="1246"/>
    </location>
</feature>
<dbReference type="GO" id="GO:0072383">
    <property type="term" value="P:plus-end-directed vesicle transport along microtubule"/>
    <property type="evidence" value="ECO:0007669"/>
    <property type="project" value="TreeGrafter"/>
</dbReference>
<dbReference type="Pfam" id="PF13897">
    <property type="entry name" value="GOLD_2"/>
    <property type="match status" value="1"/>
</dbReference>
<dbReference type="GO" id="GO:0005764">
    <property type="term" value="C:lysosome"/>
    <property type="evidence" value="ECO:0007669"/>
    <property type="project" value="TreeGrafter"/>
</dbReference>
<evidence type="ECO:0000313" key="9">
    <source>
        <dbReference type="Ensembl" id="ENSCMIP00000033431.1"/>
    </source>
</evidence>
<feature type="compositionally biased region" description="Polar residues" evidence="6">
    <location>
        <begin position="1211"/>
        <end position="1230"/>
    </location>
</feature>
<gene>
    <name evidence="9" type="primary">fyco1a</name>
</gene>
<dbReference type="FunFam" id="2.60.120.680:FF:000004">
    <property type="entry name" value="FYVE and coiled-coil domain containing 1"/>
    <property type="match status" value="1"/>
</dbReference>
<dbReference type="InterPro" id="IPR011011">
    <property type="entry name" value="Znf_FYVE_PHD"/>
</dbReference>
<feature type="coiled-coil region" evidence="5">
    <location>
        <begin position="101"/>
        <end position="240"/>
    </location>
</feature>
<dbReference type="GO" id="GO:0008270">
    <property type="term" value="F:zinc ion binding"/>
    <property type="evidence" value="ECO:0007669"/>
    <property type="project" value="UniProtKB-KW"/>
</dbReference>
<dbReference type="GO" id="GO:1901098">
    <property type="term" value="P:positive regulation of autophagosome maturation"/>
    <property type="evidence" value="ECO:0007669"/>
    <property type="project" value="TreeGrafter"/>
</dbReference>
<name>A0A4W3J1B7_CALMI</name>
<sequence>MNVKVTSDWYYVRSPLLKPHLSSDIINHLYELNEVQLDLASRGHDLDAAWPTFARRSFGLPHSPSHLWKPPSRCSSISSLISNYSQAPEGLSSPEINNVLLTEQLETLDELRIELDQSEVKQKEMHEQIQQLEVEKEELQKTTCLHEQREEAVKKSIAETMEENSRLEKLVEELRKEGEASVSTQNIILQFQTRLQTLESSYDEKQKELQTRLIELETQNKEYEVKLKGSKQEMERIKASEKSKSNSLSELQIKLFTVEQKNLELIARIDNILTEKGQQTAIHYDSAQKIHELLDRLNEGEKERIGLQRLNSDHQCQLEKLTNDLKSKEAIINELELKLKETTSIFEEESIKLVERNEELEYSLNKFKETTGSERETADLQTTEQEDSNFKYEKLKATFEEQITTLSDQLKTKEMELSSVCNKAQNLEEVRITLFHNKEDLRKKTHDLDGQLLKLEAKLDEADFEHQKLQYEHEKLQQAVQKHLEKNKELEVTCLSLEAEVDKLSASEKQLQSQIDDASLPVDEREKKLREENKQLNENLQNSIRQIQMTEEKLKNIQSEYDNLKKQGNDLNNSFLNLQEDNRVKKQMVSELENKLSTSKQSEESLASLQLEMEDALLEKVNLLKQLSESFEKSQAKIEILEKDKLALENCLQQQTQLSEGVIAERDSLVKTQLNVQELTENLTITENQLEACQSEVTQLQTEICELRSKLKQTVEEKENVQSNLDLAVCSKEEYRNLVQHLKEQIESLNRDHMEELLQLKEKEDYLKKERDSEAQQITELKGKLVFITEELLRAKKQAEKVQHEHGETKELLCRTNTEMAELGIQICTLNSEKHAAEQKCVDISQQIARLREEVNVEQNQLNCNIATIEKERMEEELKKSEEITAVVKDLQSKLDKAEQQVKSFQGTAKEEISAIKFQMSGQVMDYQNKLKEICEELEVVKGQLNKRQNQISSMDEQVQKLQDLNGKLSKQLEEKTQLFMDSETQRNQKEKELISLTENFTRSLEEFETVKEELREYKKNLQTTQEERERTEQKLLAEVDDLDRTKQFLEERLIELIKDKDALWQKSDALEFEQKLRTEARWLGDREVNHCLDCQSQFTWWLRRHHCRLCGRIFCYYCSNNFVMTKHSGKRERCCKACWSEHNAVVQRFSDAGSSSTSDSPDESPSLSTSERLASSNTETFTKPDDATFDIITDEELNEIEENDCCPPIRSQSESSFENTPSLNPTSDVRSLEEPRLLPENGNTPPMQDAEICLLKSGDLTLTIPHKVEEIVQFGDRNKELFIKSSCYSLIPIVVEESGLTINWVFSSEPKSISFSIVYQESADTPYEQCKVLIPLTRCNSHKETIQGQLKARNTGIYLLIFDNSFSRFTSKKVLYRLTVEKPIIYDGSDFPGP</sequence>
<dbReference type="Gene3D" id="2.60.120.680">
    <property type="entry name" value="GOLD domain"/>
    <property type="match status" value="1"/>
</dbReference>
<evidence type="ECO:0000256" key="3">
    <source>
        <dbReference type="ARBA" id="ARBA00022833"/>
    </source>
</evidence>
<dbReference type="SUPFAM" id="SSF57903">
    <property type="entry name" value="FYVE/PHD zinc finger"/>
    <property type="match status" value="1"/>
</dbReference>
<dbReference type="CDD" id="cd15726">
    <property type="entry name" value="FYVE_FYCO1"/>
    <property type="match status" value="1"/>
</dbReference>
<feature type="coiled-coil region" evidence="5">
    <location>
        <begin position="311"/>
        <end position="345"/>
    </location>
</feature>
<feature type="compositionally biased region" description="Polar residues" evidence="6">
    <location>
        <begin position="1173"/>
        <end position="1182"/>
    </location>
</feature>
<keyword evidence="10" id="KW-1185">Reference proteome</keyword>
<dbReference type="InterPro" id="IPR009038">
    <property type="entry name" value="GOLD_dom"/>
</dbReference>
<dbReference type="Gene3D" id="3.30.40.10">
    <property type="entry name" value="Zinc/RING finger domain, C3HC4 (zinc finger)"/>
    <property type="match status" value="1"/>
</dbReference>
<evidence type="ECO:0000259" key="7">
    <source>
        <dbReference type="PROSITE" id="PS50178"/>
    </source>
</evidence>
<dbReference type="PROSITE" id="PS50178">
    <property type="entry name" value="ZF_FYVE"/>
    <property type="match status" value="1"/>
</dbReference>
<dbReference type="GO" id="GO:0005776">
    <property type="term" value="C:autophagosome"/>
    <property type="evidence" value="ECO:0007669"/>
    <property type="project" value="TreeGrafter"/>
</dbReference>
<feature type="region of interest" description="Disordered" evidence="6">
    <location>
        <begin position="1151"/>
        <end position="1189"/>
    </location>
</feature>
<dbReference type="Gene3D" id="1.10.287.1490">
    <property type="match status" value="1"/>
</dbReference>
<evidence type="ECO:0000256" key="1">
    <source>
        <dbReference type="ARBA" id="ARBA00022723"/>
    </source>
</evidence>
<evidence type="ECO:0000256" key="2">
    <source>
        <dbReference type="ARBA" id="ARBA00022771"/>
    </source>
</evidence>
<keyword evidence="5" id="KW-0175">Coiled coil</keyword>
<feature type="coiled-coil region" evidence="5">
    <location>
        <begin position="834"/>
        <end position="1060"/>
    </location>
</feature>
<dbReference type="GO" id="GO:0005770">
    <property type="term" value="C:late endosome"/>
    <property type="evidence" value="ECO:0007669"/>
    <property type="project" value="TreeGrafter"/>
</dbReference>
<evidence type="ECO:0000313" key="10">
    <source>
        <dbReference type="Proteomes" id="UP000314986"/>
    </source>
</evidence>
<reference evidence="10" key="1">
    <citation type="journal article" date="2006" name="Science">
        <title>Ancient noncoding elements conserved in the human genome.</title>
        <authorList>
            <person name="Venkatesh B."/>
            <person name="Kirkness E.F."/>
            <person name="Loh Y.H."/>
            <person name="Halpern A.L."/>
            <person name="Lee A.P."/>
            <person name="Johnson J."/>
            <person name="Dandona N."/>
            <person name="Viswanathan L.D."/>
            <person name="Tay A."/>
            <person name="Venter J.C."/>
            <person name="Strausberg R.L."/>
            <person name="Brenner S."/>
        </authorList>
    </citation>
    <scope>NUCLEOTIDE SEQUENCE [LARGE SCALE GENOMIC DNA]</scope>
</reference>
<evidence type="ECO:0000259" key="8">
    <source>
        <dbReference type="PROSITE" id="PS50866"/>
    </source>
</evidence>
<feature type="domain" description="GOLD" evidence="8">
    <location>
        <begin position="1252"/>
        <end position="1381"/>
    </location>
</feature>
<keyword evidence="1" id="KW-0479">Metal-binding</keyword>
<feature type="domain" description="FYVE-type" evidence="7">
    <location>
        <begin position="1086"/>
        <end position="1144"/>
    </location>
</feature>
<proteinExistence type="predicted"/>
<dbReference type="GeneTree" id="ENSGT00940000154044"/>
<feature type="compositionally biased region" description="Low complexity" evidence="6">
    <location>
        <begin position="1155"/>
        <end position="1172"/>
    </location>
</feature>
<protein>
    <submittedName>
        <fullName evidence="9">FYVE and coiled-coil domain autophagy adaptor 1</fullName>
    </submittedName>
</protein>
<dbReference type="Proteomes" id="UP000314986">
    <property type="component" value="Unassembled WGS sequence"/>
</dbReference>
<dbReference type="SUPFAM" id="SSF57997">
    <property type="entry name" value="Tropomyosin"/>
    <property type="match status" value="1"/>
</dbReference>
<reference evidence="9" key="5">
    <citation type="submission" date="2025-09" db="UniProtKB">
        <authorList>
            <consortium name="Ensembl"/>
        </authorList>
    </citation>
    <scope>IDENTIFICATION</scope>
</reference>
<dbReference type="InterPro" id="IPR036598">
    <property type="entry name" value="GOLD_dom_sf"/>
</dbReference>
<dbReference type="Ensembl" id="ENSCMIT00000033937.1">
    <property type="protein sequence ID" value="ENSCMIP00000033431.1"/>
    <property type="gene ID" value="ENSCMIG00000014262.1"/>
</dbReference>
<dbReference type="FunFam" id="3.30.40.10:FF:000341">
    <property type="entry name" value="FYVE and coiled-coil domain containing 1"/>
    <property type="match status" value="1"/>
</dbReference>
<dbReference type="SMART" id="SM00064">
    <property type="entry name" value="FYVE"/>
    <property type="match status" value="1"/>
</dbReference>
<dbReference type="InterPro" id="IPR000306">
    <property type="entry name" value="Znf_FYVE"/>
</dbReference>
<feature type="coiled-coil region" evidence="5">
    <location>
        <begin position="396"/>
        <end position="644"/>
    </location>
</feature>
<feature type="coiled-coil region" evidence="5">
    <location>
        <begin position="669"/>
        <end position="703"/>
    </location>
</feature>
<organism evidence="9 10">
    <name type="scientific">Callorhinchus milii</name>
    <name type="common">Ghost shark</name>
    <dbReference type="NCBI Taxonomy" id="7868"/>
    <lineage>
        <taxon>Eukaryota</taxon>
        <taxon>Metazoa</taxon>
        <taxon>Chordata</taxon>
        <taxon>Craniata</taxon>
        <taxon>Vertebrata</taxon>
        <taxon>Chondrichthyes</taxon>
        <taxon>Holocephali</taxon>
        <taxon>Chimaeriformes</taxon>
        <taxon>Callorhinchidae</taxon>
        <taxon>Callorhinchus</taxon>
    </lineage>
</organism>
<dbReference type="SUPFAM" id="SSF101576">
    <property type="entry name" value="Supernatant protein factor (SPF), C-terminal domain"/>
    <property type="match status" value="1"/>
</dbReference>
<evidence type="ECO:0000256" key="6">
    <source>
        <dbReference type="SAM" id="MobiDB-lite"/>
    </source>
</evidence>
<dbReference type="PROSITE" id="PS50866">
    <property type="entry name" value="GOLD"/>
    <property type="match status" value="1"/>
</dbReference>
<dbReference type="PANTHER" id="PTHR46753:SF2">
    <property type="entry name" value="FYVE AND COILED-COIL DOMAIN-CONTAINING PROTEIN 1"/>
    <property type="match status" value="1"/>
</dbReference>
<evidence type="ECO:0000256" key="4">
    <source>
        <dbReference type="PROSITE-ProRule" id="PRU00091"/>
    </source>
</evidence>
<dbReference type="PANTHER" id="PTHR46753">
    <property type="entry name" value="FYVE AND COILED-COIL DOMAIN-CONTAINING PROTEIN 1"/>
    <property type="match status" value="1"/>
</dbReference>
<dbReference type="Pfam" id="PF01363">
    <property type="entry name" value="FYVE"/>
    <property type="match status" value="1"/>
</dbReference>
<evidence type="ECO:0000256" key="5">
    <source>
        <dbReference type="SAM" id="Coils"/>
    </source>
</evidence>
<dbReference type="InterPro" id="IPR047337">
    <property type="entry name" value="FYVE_FYCO1"/>
</dbReference>
<reference evidence="9" key="4">
    <citation type="submission" date="2025-08" db="UniProtKB">
        <authorList>
            <consortium name="Ensembl"/>
        </authorList>
    </citation>
    <scope>IDENTIFICATION</scope>
</reference>